<dbReference type="RefSeq" id="WP_307325246.1">
    <property type="nucleotide sequence ID" value="NZ_JAUSUG010000007.1"/>
</dbReference>
<accession>A0ABT9ZVA1</accession>
<dbReference type="EMBL" id="JAUSUG010000007">
    <property type="protein sequence ID" value="MDQ0254799.1"/>
    <property type="molecule type" value="Genomic_DNA"/>
</dbReference>
<name>A0ABT9ZVA1_9BACI</name>
<organism evidence="1 2">
    <name type="scientific">Evansella vedderi</name>
    <dbReference type="NCBI Taxonomy" id="38282"/>
    <lineage>
        <taxon>Bacteria</taxon>
        <taxon>Bacillati</taxon>
        <taxon>Bacillota</taxon>
        <taxon>Bacilli</taxon>
        <taxon>Bacillales</taxon>
        <taxon>Bacillaceae</taxon>
        <taxon>Evansella</taxon>
    </lineage>
</organism>
<dbReference type="Proteomes" id="UP001230005">
    <property type="component" value="Unassembled WGS sequence"/>
</dbReference>
<evidence type="ECO:0000313" key="1">
    <source>
        <dbReference type="EMBL" id="MDQ0254799.1"/>
    </source>
</evidence>
<sequence length="126" mass="14906">MVEADTIVHFYYDLEDENDYETRIRNYLHGLRDPIITEEIISIGTPFMSRTGLTVRVVARLKVSMDERPSCRHLDDYVSIIFPTIKKIIAGELISTQNIHITFARKGIPHHERKISWEELYHHWNK</sequence>
<proteinExistence type="predicted"/>
<comment type="caution">
    <text evidence="1">The sequence shown here is derived from an EMBL/GenBank/DDBJ whole genome shotgun (WGS) entry which is preliminary data.</text>
</comment>
<keyword evidence="2" id="KW-1185">Reference proteome</keyword>
<reference evidence="1 2" key="1">
    <citation type="submission" date="2023-07" db="EMBL/GenBank/DDBJ databases">
        <title>Genomic Encyclopedia of Type Strains, Phase IV (KMG-IV): sequencing the most valuable type-strain genomes for metagenomic binning, comparative biology and taxonomic classification.</title>
        <authorList>
            <person name="Goeker M."/>
        </authorList>
    </citation>
    <scope>NUCLEOTIDE SEQUENCE [LARGE SCALE GENOMIC DNA]</scope>
    <source>
        <strain evidence="1 2">DSM 9768</strain>
    </source>
</reference>
<evidence type="ECO:0000313" key="2">
    <source>
        <dbReference type="Proteomes" id="UP001230005"/>
    </source>
</evidence>
<gene>
    <name evidence="1" type="ORF">J2S74_002178</name>
</gene>
<protein>
    <submittedName>
        <fullName evidence="1">Uncharacterized protein</fullName>
    </submittedName>
</protein>